<reference evidence="7" key="1">
    <citation type="journal article" date="2020" name="Microb. Genom.">
        <title>Genetic diversity of clinical and environmental Mucorales isolates obtained from an investigation of mucormycosis cases among solid organ transplant recipients.</title>
        <authorList>
            <person name="Nguyen M.H."/>
            <person name="Kaul D."/>
            <person name="Muto C."/>
            <person name="Cheng S.J."/>
            <person name="Richter R.A."/>
            <person name="Bruno V.M."/>
            <person name="Liu G."/>
            <person name="Beyhan S."/>
            <person name="Sundermann A.J."/>
            <person name="Mounaud S."/>
            <person name="Pasculle A.W."/>
            <person name="Nierman W.C."/>
            <person name="Driscoll E."/>
            <person name="Cumbie R."/>
            <person name="Clancy C.J."/>
            <person name="Dupont C.L."/>
        </authorList>
    </citation>
    <scope>NUCLEOTIDE SEQUENCE</scope>
    <source>
        <strain evidence="7">GL16</strain>
    </source>
</reference>
<name>A0A9P6Y4K8_RHIOR</name>
<dbReference type="OrthoDB" id="5963193at2759"/>
<feature type="transmembrane region" description="Helical" evidence="6">
    <location>
        <begin position="383"/>
        <end position="408"/>
    </location>
</feature>
<accession>A0A9P6Y4K8</accession>
<comment type="caution">
    <text evidence="7">The sequence shown here is derived from an EMBL/GenBank/DDBJ whole genome shotgun (WGS) entry which is preliminary data.</text>
</comment>
<evidence type="ECO:0000256" key="5">
    <source>
        <dbReference type="ARBA" id="ARBA00023136"/>
    </source>
</evidence>
<evidence type="ECO:0000256" key="4">
    <source>
        <dbReference type="ARBA" id="ARBA00022989"/>
    </source>
</evidence>
<evidence type="ECO:0000256" key="3">
    <source>
        <dbReference type="ARBA" id="ARBA00022692"/>
    </source>
</evidence>
<dbReference type="EMBL" id="JAANIT010001724">
    <property type="protein sequence ID" value="KAG1538996.1"/>
    <property type="molecule type" value="Genomic_DNA"/>
</dbReference>
<dbReference type="PANTHER" id="PTHR10383:SF9">
    <property type="entry name" value="SERINE INCORPORATOR, ISOFORM F"/>
    <property type="match status" value="1"/>
</dbReference>
<feature type="transmembrane region" description="Helical" evidence="6">
    <location>
        <begin position="766"/>
        <end position="785"/>
    </location>
</feature>
<evidence type="ECO:0000256" key="6">
    <source>
        <dbReference type="SAM" id="Phobius"/>
    </source>
</evidence>
<feature type="transmembrane region" description="Helical" evidence="6">
    <location>
        <begin position="525"/>
        <end position="546"/>
    </location>
</feature>
<evidence type="ECO:0008006" key="9">
    <source>
        <dbReference type="Google" id="ProtNLM"/>
    </source>
</evidence>
<dbReference type="Proteomes" id="UP000717996">
    <property type="component" value="Unassembled WGS sequence"/>
</dbReference>
<dbReference type="PANTHER" id="PTHR10383">
    <property type="entry name" value="SERINE INCORPORATOR"/>
    <property type="match status" value="1"/>
</dbReference>
<organism evidence="7 8">
    <name type="scientific">Rhizopus oryzae</name>
    <name type="common">Mucormycosis agent</name>
    <name type="synonym">Rhizopus arrhizus var. delemar</name>
    <dbReference type="NCBI Taxonomy" id="64495"/>
    <lineage>
        <taxon>Eukaryota</taxon>
        <taxon>Fungi</taxon>
        <taxon>Fungi incertae sedis</taxon>
        <taxon>Mucoromycota</taxon>
        <taxon>Mucoromycotina</taxon>
        <taxon>Mucoromycetes</taxon>
        <taxon>Mucorales</taxon>
        <taxon>Mucorineae</taxon>
        <taxon>Rhizopodaceae</taxon>
        <taxon>Rhizopus</taxon>
    </lineage>
</organism>
<proteinExistence type="inferred from homology"/>
<evidence type="ECO:0000256" key="2">
    <source>
        <dbReference type="ARBA" id="ARBA00006665"/>
    </source>
</evidence>
<comment type="similarity">
    <text evidence="2">Belongs to the TDE1 family.</text>
</comment>
<dbReference type="GO" id="GO:0016020">
    <property type="term" value="C:membrane"/>
    <property type="evidence" value="ECO:0007669"/>
    <property type="project" value="UniProtKB-SubCell"/>
</dbReference>
<dbReference type="Pfam" id="PF03348">
    <property type="entry name" value="Serinc"/>
    <property type="match status" value="1"/>
</dbReference>
<feature type="transmembrane region" description="Helical" evidence="6">
    <location>
        <begin position="598"/>
        <end position="615"/>
    </location>
</feature>
<evidence type="ECO:0000313" key="7">
    <source>
        <dbReference type="EMBL" id="KAG1538996.1"/>
    </source>
</evidence>
<feature type="transmembrane region" description="Helical" evidence="6">
    <location>
        <begin position="711"/>
        <end position="732"/>
    </location>
</feature>
<dbReference type="AlphaFoldDB" id="A0A9P6Y4K8"/>
<comment type="subcellular location">
    <subcellularLocation>
        <location evidence="1">Membrane</location>
        <topology evidence="1">Multi-pass membrane protein</topology>
    </subcellularLocation>
</comment>
<evidence type="ECO:0000256" key="1">
    <source>
        <dbReference type="ARBA" id="ARBA00004141"/>
    </source>
</evidence>
<gene>
    <name evidence="7" type="ORF">G6F51_009420</name>
</gene>
<keyword evidence="4 6" id="KW-1133">Transmembrane helix</keyword>
<feature type="transmembrane region" description="Helical" evidence="6">
    <location>
        <begin position="48"/>
        <end position="66"/>
    </location>
</feature>
<keyword evidence="5 6" id="KW-0472">Membrane</keyword>
<feature type="transmembrane region" description="Helical" evidence="6">
    <location>
        <begin position="429"/>
        <end position="450"/>
    </location>
</feature>
<feature type="transmembrane region" description="Helical" evidence="6">
    <location>
        <begin position="558"/>
        <end position="578"/>
    </location>
</feature>
<sequence>MNSNSISSSNNSKRKPLLPLHIDTASFISGQQQSNAHIWKRWANKRHLPIILLLLILSFSFFLNIIQHNRQSRIGSAVSSPELLPPLPLSSSQHAIIVAGHAIYTGPQEVEELLDDSNWILEPYQRGGQVETFVEHIKKGIDILKQDHNAVLIFSGGETRPHAGPISESFSYWNIAQLLIDDEHLKKRMITEEFAKDSHENLLFSMCRFAEMTGSYPSKVTVVGFEFKRQRFEDIHRLAIGYPIKQFNYVGIDPVVGDPVEREKGELENSLKPFLRDIYGCHGTLKQKKINRNPFRRRHAYTASCPALAPLLNYCPSDNTIYGGYLPWKHCNCNNSIATRIGYAIIFLFNSILAWLMLSNWAIKRLEHLTLDYMKFDCKEGSCYGVIGVHRISFALVLFHAILGCLLIGVHDSRQKRAAIQNGWWGPKILAWIVLVIVSFFIPSGFFMVWGNYLALFGAAVFILFGLVLLVDFAHSWTEKCMEKYEMEDSTLWKNILIGGTLLMFSGAITLTGIMYGFFATNDCSLNQFFVTLNMILCLLVTVLCVSPKIQEANPKSGLSQASIVVIYCTYLVLSAVANEPNDKECNPLRRSIGPQTTSIVLGAIFTFLAVAYSTSRAATQDGAFISSKSSSGRPKLGNSYEPLDTASAVPLMPNQVEAGVKRMSTQGSGREHLIAAVEAGALPRSVLYEDDEDDEFDNMNDKDDEKYGSLYNYSFFHFVFAIAAMYISMVLTNWNTIRFEDTLGNDGGDLVRIGQSYTAVWVKVVSGWICHLIYIWSLVAPIAMPDRFIDS</sequence>
<feature type="transmembrane region" description="Helical" evidence="6">
    <location>
        <begin position="341"/>
        <end position="363"/>
    </location>
</feature>
<feature type="transmembrane region" description="Helical" evidence="6">
    <location>
        <begin position="456"/>
        <end position="475"/>
    </location>
</feature>
<dbReference type="InterPro" id="IPR005016">
    <property type="entry name" value="TDE1/TMS"/>
</dbReference>
<feature type="transmembrane region" description="Helical" evidence="6">
    <location>
        <begin position="496"/>
        <end position="519"/>
    </location>
</feature>
<evidence type="ECO:0000313" key="8">
    <source>
        <dbReference type="Proteomes" id="UP000717996"/>
    </source>
</evidence>
<keyword evidence="3 6" id="KW-0812">Transmembrane</keyword>
<protein>
    <recommendedName>
        <fullName evidence="9">DUF218 domain-containing protein</fullName>
    </recommendedName>
</protein>